<dbReference type="Proteomes" id="UP001221566">
    <property type="component" value="Unassembled WGS sequence"/>
</dbReference>
<dbReference type="Gene3D" id="2.40.50.100">
    <property type="match status" value="1"/>
</dbReference>
<organism evidence="5 6">
    <name type="scientific">Vogesella indigofera</name>
    <name type="common">Pseudomonas indigofera</name>
    <dbReference type="NCBI Taxonomy" id="45465"/>
    <lineage>
        <taxon>Bacteria</taxon>
        <taxon>Pseudomonadati</taxon>
        <taxon>Pseudomonadota</taxon>
        <taxon>Betaproteobacteria</taxon>
        <taxon>Neisseriales</taxon>
        <taxon>Chromobacteriaceae</taxon>
        <taxon>Vogesella</taxon>
    </lineage>
</organism>
<evidence type="ECO:0000259" key="3">
    <source>
        <dbReference type="PROSITE" id="PS51866"/>
    </source>
</evidence>
<gene>
    <name evidence="5" type="ORF">C8E02_1085</name>
    <name evidence="4" type="ORF">PQU93_05675</name>
</gene>
<dbReference type="PROSITE" id="PS51866">
    <property type="entry name" value="MOP"/>
    <property type="match status" value="1"/>
</dbReference>
<dbReference type="AlphaFoldDB" id="A0A495BJS6"/>
<dbReference type="NCBIfam" id="TIGR00638">
    <property type="entry name" value="Mop"/>
    <property type="match status" value="1"/>
</dbReference>
<reference evidence="4 7" key="2">
    <citation type="submission" date="2023-01" db="EMBL/GenBank/DDBJ databases">
        <title>Novel species of the genus Vogesella isolated from rivers.</title>
        <authorList>
            <person name="Lu H."/>
        </authorList>
    </citation>
    <scope>NUCLEOTIDE SEQUENCE [LARGE SCALE GENOMIC DNA]</scope>
    <source>
        <strain evidence="4 7">SH7W</strain>
    </source>
</reference>
<feature type="domain" description="Mop" evidence="3">
    <location>
        <begin position="64"/>
        <end position="129"/>
    </location>
</feature>
<dbReference type="EMBL" id="RBID01000011">
    <property type="protein sequence ID" value="RKQ61315.1"/>
    <property type="molecule type" value="Genomic_DNA"/>
</dbReference>
<name>A0A495BJS6_VOGIN</name>
<keyword evidence="7" id="KW-1185">Reference proteome</keyword>
<comment type="caution">
    <text evidence="5">The sequence shown here is derived from an EMBL/GenBank/DDBJ whole genome shotgun (WGS) entry which is preliminary data.</text>
</comment>
<keyword evidence="1 2" id="KW-0500">Molybdenum</keyword>
<evidence type="ECO:0000313" key="6">
    <source>
        <dbReference type="Proteomes" id="UP000279384"/>
    </source>
</evidence>
<proteinExistence type="predicted"/>
<evidence type="ECO:0000313" key="7">
    <source>
        <dbReference type="Proteomes" id="UP001221566"/>
    </source>
</evidence>
<dbReference type="InterPro" id="IPR004606">
    <property type="entry name" value="Mop_domain"/>
</dbReference>
<protein>
    <submittedName>
        <fullName evidence="5">Molybdopterin-binding protein</fullName>
    </submittedName>
    <submittedName>
        <fullName evidence="4">TOBE domain-containing protein</fullName>
    </submittedName>
</protein>
<dbReference type="Proteomes" id="UP000279384">
    <property type="component" value="Unassembled WGS sequence"/>
</dbReference>
<evidence type="ECO:0000313" key="5">
    <source>
        <dbReference type="EMBL" id="RKQ61315.1"/>
    </source>
</evidence>
<dbReference type="InterPro" id="IPR008995">
    <property type="entry name" value="Mo/tungstate-bd_C_term_dom"/>
</dbReference>
<dbReference type="EMBL" id="JAQQKY010000002">
    <property type="protein sequence ID" value="MDC7690274.1"/>
    <property type="molecule type" value="Genomic_DNA"/>
</dbReference>
<evidence type="ECO:0000256" key="2">
    <source>
        <dbReference type="PROSITE-ProRule" id="PRU01213"/>
    </source>
</evidence>
<accession>A0A495BJS6</accession>
<reference evidence="5 6" key="1">
    <citation type="submission" date="2018-10" db="EMBL/GenBank/DDBJ databases">
        <title>Genomic Encyclopedia of Type Strains, Phase IV (KMG-IV): sequencing the most valuable type-strain genomes for metagenomic binning, comparative biology and taxonomic classification.</title>
        <authorList>
            <person name="Goeker M."/>
        </authorList>
    </citation>
    <scope>NUCLEOTIDE SEQUENCE [LARGE SCALE GENOMIC DNA]</scope>
    <source>
        <strain evidence="5 6">DSM 3303</strain>
    </source>
</reference>
<evidence type="ECO:0000313" key="4">
    <source>
        <dbReference type="EMBL" id="MDC7690274.1"/>
    </source>
</evidence>
<sequence>MNRLPATIHARHSADGLHLLELTLCGQPCTAFASAALPPWQAGQTVEVLFRELDVALSTAACPTLSIRNSLPCRIVAIRHGALFSDVTLHSAGATLHAVITRRSCDSLALHEGMAVYALIKSNALQLLEPAP</sequence>
<dbReference type="Pfam" id="PF03459">
    <property type="entry name" value="TOBE"/>
    <property type="match status" value="1"/>
</dbReference>
<dbReference type="SUPFAM" id="SSF50331">
    <property type="entry name" value="MOP-like"/>
    <property type="match status" value="1"/>
</dbReference>
<dbReference type="GO" id="GO:0015689">
    <property type="term" value="P:molybdate ion transport"/>
    <property type="evidence" value="ECO:0007669"/>
    <property type="project" value="InterPro"/>
</dbReference>
<dbReference type="InterPro" id="IPR005116">
    <property type="entry name" value="Transp-assoc_OB_typ1"/>
</dbReference>
<dbReference type="RefSeq" id="WP_120809929.1">
    <property type="nucleotide sequence ID" value="NZ_JAQQKY010000002.1"/>
</dbReference>
<evidence type="ECO:0000256" key="1">
    <source>
        <dbReference type="ARBA" id="ARBA00022505"/>
    </source>
</evidence>